<dbReference type="PANTHER" id="PTHR22602">
    <property type="entry name" value="TRANSFERASE CAF17, MITOCHONDRIAL-RELATED"/>
    <property type="match status" value="1"/>
</dbReference>
<name>A0A7S3IZU3_9SPIT</name>
<gene>
    <name evidence="1" type="ORF">EHAR0213_LOCUS916</name>
</gene>
<sequence length="100" mass="11817">MNAWINVLNDRAVVSIQGPDATKFLQNIMTVDITTMEKSEVQRGQYGLLLNPKGRAIMDAFIYKPFLAGQRDEFMEYWVDIELKYKDDLLKYFRQYSLRK</sequence>
<dbReference type="Gene3D" id="3.30.1360.120">
    <property type="entry name" value="Probable tRNA modification gtpase trme, domain 1"/>
    <property type="match status" value="1"/>
</dbReference>
<accession>A0A7S3IZU3</accession>
<dbReference type="SUPFAM" id="SSF103025">
    <property type="entry name" value="Folate-binding domain"/>
    <property type="match status" value="1"/>
</dbReference>
<proteinExistence type="predicted"/>
<dbReference type="EMBL" id="HBII01002046">
    <property type="protein sequence ID" value="CAE0342009.1"/>
    <property type="molecule type" value="Transcribed_RNA"/>
</dbReference>
<dbReference type="AlphaFoldDB" id="A0A7S3IZU3"/>
<dbReference type="InterPro" id="IPR045179">
    <property type="entry name" value="YgfZ/GcvT"/>
</dbReference>
<dbReference type="InterPro" id="IPR027266">
    <property type="entry name" value="TrmE/GcvT-like"/>
</dbReference>
<evidence type="ECO:0000313" key="1">
    <source>
        <dbReference type="EMBL" id="CAE0342009.1"/>
    </source>
</evidence>
<reference evidence="1" key="1">
    <citation type="submission" date="2021-01" db="EMBL/GenBank/DDBJ databases">
        <authorList>
            <person name="Corre E."/>
            <person name="Pelletier E."/>
            <person name="Niang G."/>
            <person name="Scheremetjew M."/>
            <person name="Finn R."/>
            <person name="Kale V."/>
            <person name="Holt S."/>
            <person name="Cochrane G."/>
            <person name="Meng A."/>
            <person name="Brown T."/>
            <person name="Cohen L."/>
        </authorList>
    </citation>
    <scope>NUCLEOTIDE SEQUENCE</scope>
    <source>
        <strain evidence="1">FSP1.4</strain>
    </source>
</reference>
<organism evidence="1">
    <name type="scientific">Euplotes harpa</name>
    <dbReference type="NCBI Taxonomy" id="151035"/>
    <lineage>
        <taxon>Eukaryota</taxon>
        <taxon>Sar</taxon>
        <taxon>Alveolata</taxon>
        <taxon>Ciliophora</taxon>
        <taxon>Intramacronucleata</taxon>
        <taxon>Spirotrichea</taxon>
        <taxon>Hypotrichia</taxon>
        <taxon>Euplotida</taxon>
        <taxon>Euplotidae</taxon>
        <taxon>Euplotes</taxon>
    </lineage>
</organism>
<dbReference type="PANTHER" id="PTHR22602:SF0">
    <property type="entry name" value="TRANSFERASE CAF17, MITOCHONDRIAL-RELATED"/>
    <property type="match status" value="1"/>
</dbReference>
<dbReference type="GO" id="GO:0016226">
    <property type="term" value="P:iron-sulfur cluster assembly"/>
    <property type="evidence" value="ECO:0007669"/>
    <property type="project" value="TreeGrafter"/>
</dbReference>
<dbReference type="GO" id="GO:0005759">
    <property type="term" value="C:mitochondrial matrix"/>
    <property type="evidence" value="ECO:0007669"/>
    <property type="project" value="TreeGrafter"/>
</dbReference>
<protein>
    <submittedName>
        <fullName evidence="1">Uncharacterized protein</fullName>
    </submittedName>
</protein>